<dbReference type="EMBL" id="LATX01002191">
    <property type="protein sequence ID" value="KTB33118.1"/>
    <property type="molecule type" value="Genomic_DNA"/>
</dbReference>
<reference evidence="2 3" key="1">
    <citation type="submission" date="2015-12" db="EMBL/GenBank/DDBJ databases">
        <title>Draft genome sequence of Moniliophthora roreri, the causal agent of frosty pod rot of cacao.</title>
        <authorList>
            <person name="Aime M.C."/>
            <person name="Diaz-Valderrama J.R."/>
            <person name="Kijpornyongpan T."/>
            <person name="Phillips-Mora W."/>
        </authorList>
    </citation>
    <scope>NUCLEOTIDE SEQUENCE [LARGE SCALE GENOMIC DNA]</scope>
    <source>
        <strain evidence="2 3">MCA 2952</strain>
    </source>
</reference>
<accession>A0A0W0F9Z7</accession>
<sequence>MSPQFAFPNASNFKIAGNAALSNVGGNQYNFRTTIIGRNGGAVVHKRRKGSHRCSQFHEIIRGDIFMLQEMHSEEIHEWEIDGEGYVRNVPRGRRTISTAELNNAKESKFTVMTYQGQDARKLWKKDFYEYSQLQAPHRLQLFAINQSEMPALIFYNGSQHTYLRRQAYILMMKFAELIPLDHFFKGSLWMAVYIKCLKTKYMCSKNDLWMDTSKGIIVHGPRGPCVRVSLSDFVVDVALHVLPSTVDMLHAHTCARYFSKSAKFTDNVLEGIYWKIGACRISFDGLPPIQPLPRYLEELWEARCPPHTLEAKTMDFIGGLRFDNIYSASMQPLARFESNRRESAEYYTASFEFKFRELRMTWLSQLPRIFNALEMDEVTDGSEIHHYALKPPVLEIMGRYSQENNYMDTRPIYLFVCPLPMSVSELISWMNDPGHYWSFDETGRSRIPEDECTRLGLPMLEPDAQGFLDLLGWPLTAHSTIHAWQSARGFDLTTTDFARHLGYPELEVFGAKEGQPGGLVKDKGSENTFPASNPQ</sequence>
<organism evidence="2 3">
    <name type="scientific">Moniliophthora roreri</name>
    <name type="common">Frosty pod rot fungus</name>
    <name type="synonym">Monilia roreri</name>
    <dbReference type="NCBI Taxonomy" id="221103"/>
    <lineage>
        <taxon>Eukaryota</taxon>
        <taxon>Fungi</taxon>
        <taxon>Dikarya</taxon>
        <taxon>Basidiomycota</taxon>
        <taxon>Agaricomycotina</taxon>
        <taxon>Agaricomycetes</taxon>
        <taxon>Agaricomycetidae</taxon>
        <taxon>Agaricales</taxon>
        <taxon>Marasmiineae</taxon>
        <taxon>Marasmiaceae</taxon>
        <taxon>Moniliophthora</taxon>
    </lineage>
</organism>
<comment type="caution">
    <text evidence="2">The sequence shown here is derived from an EMBL/GenBank/DDBJ whole genome shotgun (WGS) entry which is preliminary data.</text>
</comment>
<name>A0A0W0F9Z7_MONRR</name>
<dbReference type="Proteomes" id="UP000054988">
    <property type="component" value="Unassembled WGS sequence"/>
</dbReference>
<feature type="compositionally biased region" description="Polar residues" evidence="1">
    <location>
        <begin position="527"/>
        <end position="536"/>
    </location>
</feature>
<feature type="region of interest" description="Disordered" evidence="1">
    <location>
        <begin position="514"/>
        <end position="536"/>
    </location>
</feature>
<evidence type="ECO:0000256" key="1">
    <source>
        <dbReference type="SAM" id="MobiDB-lite"/>
    </source>
</evidence>
<protein>
    <submittedName>
        <fullName evidence="2">Uncharacterized protein</fullName>
    </submittedName>
</protein>
<evidence type="ECO:0000313" key="3">
    <source>
        <dbReference type="Proteomes" id="UP000054988"/>
    </source>
</evidence>
<gene>
    <name evidence="2" type="ORF">WG66_14308</name>
</gene>
<dbReference type="AlphaFoldDB" id="A0A0W0F9Z7"/>
<proteinExistence type="predicted"/>
<evidence type="ECO:0000313" key="2">
    <source>
        <dbReference type="EMBL" id="KTB33118.1"/>
    </source>
</evidence>